<keyword evidence="3" id="KW-1185">Reference proteome</keyword>
<proteinExistence type="predicted"/>
<dbReference type="EMBL" id="JAUSWC010000032">
    <property type="protein sequence ID" value="MDQ0491355.1"/>
    <property type="molecule type" value="Genomic_DNA"/>
</dbReference>
<reference evidence="2 3" key="1">
    <citation type="submission" date="2023-07" db="EMBL/GenBank/DDBJ databases">
        <title>Genomic Encyclopedia of Type Strains, Phase IV (KMG-IV): sequencing the most valuable type-strain genomes for metagenomic binning, comparative biology and taxonomic classification.</title>
        <authorList>
            <person name="Goeker M."/>
        </authorList>
    </citation>
    <scope>NUCLEOTIDE SEQUENCE [LARGE SCALE GENOMIC DNA]</scope>
    <source>
        <strain evidence="2 3">DSM 40573</strain>
    </source>
</reference>
<evidence type="ECO:0000313" key="3">
    <source>
        <dbReference type="Proteomes" id="UP001236795"/>
    </source>
</evidence>
<dbReference type="Proteomes" id="UP001236795">
    <property type="component" value="Unassembled WGS sequence"/>
</dbReference>
<gene>
    <name evidence="2" type="ORF">QO019_006252</name>
</gene>
<sequence>MRMPLNIPIRDRSEVGAGEDAGEDDERVAADNCEGLPFQSRGRRCGVDAGGLMSGK</sequence>
<protein>
    <submittedName>
        <fullName evidence="2">Uncharacterized protein</fullName>
    </submittedName>
</protein>
<organism evidence="2 3">
    <name type="scientific">Streptomyces thermodiastaticus</name>
    <dbReference type="NCBI Taxonomy" id="44061"/>
    <lineage>
        <taxon>Bacteria</taxon>
        <taxon>Bacillati</taxon>
        <taxon>Actinomycetota</taxon>
        <taxon>Actinomycetes</taxon>
        <taxon>Kitasatosporales</taxon>
        <taxon>Streptomycetaceae</taxon>
        <taxon>Streptomyces</taxon>
    </lineage>
</organism>
<comment type="caution">
    <text evidence="2">The sequence shown here is derived from an EMBL/GenBank/DDBJ whole genome shotgun (WGS) entry which is preliminary data.</text>
</comment>
<feature type="region of interest" description="Disordered" evidence="1">
    <location>
        <begin position="1"/>
        <end position="25"/>
    </location>
</feature>
<evidence type="ECO:0000313" key="2">
    <source>
        <dbReference type="EMBL" id="MDQ0491355.1"/>
    </source>
</evidence>
<accession>A0ABU0KPR7</accession>
<evidence type="ECO:0000256" key="1">
    <source>
        <dbReference type="SAM" id="MobiDB-lite"/>
    </source>
</evidence>
<name>A0ABU0KPR7_9ACTN</name>